<dbReference type="OrthoDB" id="6443015at2759"/>
<evidence type="ECO:0000313" key="3">
    <source>
        <dbReference type="EMBL" id="GFR06474.1"/>
    </source>
</evidence>
<reference evidence="2" key="1">
    <citation type="submission" date="2020-07" db="EMBL/GenBank/DDBJ databases">
        <title>Multicomponent nature underlies the extraordinary mechanical properties of spider dragline silk.</title>
        <authorList>
            <person name="Kono N."/>
            <person name="Nakamura H."/>
            <person name="Mori M."/>
            <person name="Yoshida Y."/>
            <person name="Ohtoshi R."/>
            <person name="Malay A.D."/>
            <person name="Moran D.A.P."/>
            <person name="Tomita M."/>
            <person name="Numata K."/>
            <person name="Arakawa K."/>
        </authorList>
    </citation>
    <scope>NUCLEOTIDE SEQUENCE</scope>
</reference>
<dbReference type="EMBL" id="BMAO01006154">
    <property type="protein sequence ID" value="GFR06474.1"/>
    <property type="molecule type" value="Genomic_DNA"/>
</dbReference>
<dbReference type="AlphaFoldDB" id="A0A8X6KNM5"/>
<feature type="compositionally biased region" description="Polar residues" evidence="1">
    <location>
        <begin position="1"/>
        <end position="11"/>
    </location>
</feature>
<dbReference type="Proteomes" id="UP000887116">
    <property type="component" value="Unassembled WGS sequence"/>
</dbReference>
<dbReference type="EMBL" id="BMAO01022010">
    <property type="protein sequence ID" value="GFQ79116.1"/>
    <property type="molecule type" value="Genomic_DNA"/>
</dbReference>
<evidence type="ECO:0000256" key="1">
    <source>
        <dbReference type="SAM" id="MobiDB-lite"/>
    </source>
</evidence>
<feature type="region of interest" description="Disordered" evidence="1">
    <location>
        <begin position="1"/>
        <end position="20"/>
    </location>
</feature>
<evidence type="ECO:0000313" key="4">
    <source>
        <dbReference type="Proteomes" id="UP000887116"/>
    </source>
</evidence>
<keyword evidence="4" id="KW-1185">Reference proteome</keyword>
<organism evidence="2 4">
    <name type="scientific">Trichonephila clavata</name>
    <name type="common">Joro spider</name>
    <name type="synonym">Nephila clavata</name>
    <dbReference type="NCBI Taxonomy" id="2740835"/>
    <lineage>
        <taxon>Eukaryota</taxon>
        <taxon>Metazoa</taxon>
        <taxon>Ecdysozoa</taxon>
        <taxon>Arthropoda</taxon>
        <taxon>Chelicerata</taxon>
        <taxon>Arachnida</taxon>
        <taxon>Araneae</taxon>
        <taxon>Araneomorphae</taxon>
        <taxon>Entelegynae</taxon>
        <taxon>Araneoidea</taxon>
        <taxon>Nephilidae</taxon>
        <taxon>Trichonephila</taxon>
    </lineage>
</organism>
<protein>
    <submittedName>
        <fullName evidence="2">Uncharacterized protein</fullName>
    </submittedName>
</protein>
<proteinExistence type="predicted"/>
<gene>
    <name evidence="3" type="ORF">TNCT_175811</name>
    <name evidence="2" type="ORF">TNCT_366641</name>
</gene>
<evidence type="ECO:0000313" key="2">
    <source>
        <dbReference type="EMBL" id="GFQ79116.1"/>
    </source>
</evidence>
<sequence>MHILSVSNSPEKTTHTDRGYKKQLQVQRLHRTWKTFLKQSSLSFRKGDFFHLLLWYPSSPKCVLSLKGGKSIHAALCIAYPMAIGSLQRLQMTESSILDVVVLIQYLECTFRWELRGPIPGECKVIGLMDGTLNKGMWNCNFFFLLFSASLMSDIK</sequence>
<comment type="caution">
    <text evidence="2">The sequence shown here is derived from an EMBL/GenBank/DDBJ whole genome shotgun (WGS) entry which is preliminary data.</text>
</comment>
<accession>A0A8X6KNM5</accession>
<name>A0A8X6KNM5_TRICU</name>